<protein>
    <recommendedName>
        <fullName evidence="1">GIY-YIG domain-containing protein</fullName>
    </recommendedName>
</protein>
<dbReference type="AlphaFoldDB" id="A0A0F9PFV9"/>
<gene>
    <name evidence="2" type="ORF">LCGC14_0905790</name>
</gene>
<proteinExistence type="predicted"/>
<dbReference type="InterPro" id="IPR035901">
    <property type="entry name" value="GIY-YIG_endonuc_sf"/>
</dbReference>
<evidence type="ECO:0000313" key="2">
    <source>
        <dbReference type="EMBL" id="KKN23357.1"/>
    </source>
</evidence>
<name>A0A0F9PFV9_9ZZZZ</name>
<dbReference type="PROSITE" id="PS50164">
    <property type="entry name" value="GIY_YIG"/>
    <property type="match status" value="1"/>
</dbReference>
<dbReference type="Gene3D" id="3.40.1440.10">
    <property type="entry name" value="GIY-YIG endonuclease"/>
    <property type="match status" value="1"/>
</dbReference>
<dbReference type="PANTHER" id="PTHR34477">
    <property type="entry name" value="UPF0213 PROTEIN YHBQ"/>
    <property type="match status" value="1"/>
</dbReference>
<evidence type="ECO:0000259" key="1">
    <source>
        <dbReference type="PROSITE" id="PS50164"/>
    </source>
</evidence>
<dbReference type="InterPro" id="IPR050190">
    <property type="entry name" value="UPF0213_domain"/>
</dbReference>
<reference evidence="2" key="1">
    <citation type="journal article" date="2015" name="Nature">
        <title>Complex archaea that bridge the gap between prokaryotes and eukaryotes.</title>
        <authorList>
            <person name="Spang A."/>
            <person name="Saw J.H."/>
            <person name="Jorgensen S.L."/>
            <person name="Zaremba-Niedzwiedzka K."/>
            <person name="Martijn J."/>
            <person name="Lind A.E."/>
            <person name="van Eijk R."/>
            <person name="Schleper C."/>
            <person name="Guy L."/>
            <person name="Ettema T.J."/>
        </authorList>
    </citation>
    <scope>NUCLEOTIDE SEQUENCE</scope>
</reference>
<dbReference type="Pfam" id="PF01541">
    <property type="entry name" value="GIY-YIG"/>
    <property type="match status" value="1"/>
</dbReference>
<sequence>MLCSEKILNVYYVYILETVAKGGKKRYYTGYTNDLLRRWTQHRKGKGAKFCRGKNIELKHFETYITRKEAMRRELEIKSFSKLQKKELIKNN</sequence>
<comment type="caution">
    <text evidence="2">The sequence shown here is derived from an EMBL/GenBank/DDBJ whole genome shotgun (WGS) entry which is preliminary data.</text>
</comment>
<accession>A0A0F9PFV9</accession>
<dbReference type="SUPFAM" id="SSF82771">
    <property type="entry name" value="GIY-YIG endonuclease"/>
    <property type="match status" value="1"/>
</dbReference>
<dbReference type="PANTHER" id="PTHR34477:SF1">
    <property type="entry name" value="UPF0213 PROTEIN YHBQ"/>
    <property type="match status" value="1"/>
</dbReference>
<dbReference type="EMBL" id="LAZR01002979">
    <property type="protein sequence ID" value="KKN23357.1"/>
    <property type="molecule type" value="Genomic_DNA"/>
</dbReference>
<feature type="domain" description="GIY-YIG" evidence="1">
    <location>
        <begin position="9"/>
        <end position="89"/>
    </location>
</feature>
<dbReference type="CDD" id="cd10456">
    <property type="entry name" value="GIY-YIG_UPF0213"/>
    <property type="match status" value="1"/>
</dbReference>
<dbReference type="InterPro" id="IPR000305">
    <property type="entry name" value="GIY-YIG_endonuc"/>
</dbReference>
<organism evidence="2">
    <name type="scientific">marine sediment metagenome</name>
    <dbReference type="NCBI Taxonomy" id="412755"/>
    <lineage>
        <taxon>unclassified sequences</taxon>
        <taxon>metagenomes</taxon>
        <taxon>ecological metagenomes</taxon>
    </lineage>
</organism>